<dbReference type="Pfam" id="PF01310">
    <property type="entry name" value="Adeno_PVIII"/>
    <property type="match status" value="2"/>
</dbReference>
<reference evidence="1 2" key="1">
    <citation type="submission" date="2017-08" db="EMBL/GenBank/DDBJ databases">
        <title>Genomic and phylogenetic analysis of a novel adenovirus found in polar bear (Ursus maritimus).</title>
        <authorList>
            <person name="Boszormenyi K.P."/>
            <person name="Podgorski I.I."/>
            <person name="Sos E."/>
            <person name="Harrach B."/>
        </authorList>
    </citation>
    <scope>NUCLEOTIDE SEQUENCE [LARGE SCALE GENOMIC DNA]</scope>
    <source>
        <strain evidence="1">BK35</strain>
    </source>
</reference>
<evidence type="ECO:0000313" key="1">
    <source>
        <dbReference type="EMBL" id="AXI68665.1"/>
    </source>
</evidence>
<dbReference type="RefSeq" id="YP_009553572.1">
    <property type="nucleotide sequence ID" value="NC_040811.1"/>
</dbReference>
<dbReference type="GO" id="GO:0019028">
    <property type="term" value="C:viral capsid"/>
    <property type="evidence" value="ECO:0007669"/>
    <property type="project" value="InterPro"/>
</dbReference>
<dbReference type="GO" id="GO:0031423">
    <property type="term" value="F:hexon binding"/>
    <property type="evidence" value="ECO:0007669"/>
    <property type="project" value="InterPro"/>
</dbReference>
<dbReference type="KEGG" id="vg:41702265"/>
<accession>A0A345S512</accession>
<sequence length="194" mass="21965">MNAVPTPYIWSYQPQLGIRSGASQDYSTRINWLGAGDQTVTKIRRLNDERNRILMEQSRLTDIPIYKPPAMAFFKHLDQVPRKQDNATLSVGIPTTPYFPTLKASGLTLNENSGKLIPALPSEGTFQLAGGNESDDEMLINDRQVLEQSLDPQRFLRHLAPEIYFHPFSGAPGDFPRQYIFNFNFDKNAVDGYN</sequence>
<evidence type="ECO:0000313" key="2">
    <source>
        <dbReference type="Proteomes" id="UP000289830"/>
    </source>
</evidence>
<dbReference type="InterPro" id="IPR000646">
    <property type="entry name" value="Adeno_PVIII"/>
</dbReference>
<protein>
    <submittedName>
        <fullName evidence="1">PVIII</fullName>
    </submittedName>
</protein>
<proteinExistence type="predicted"/>
<name>A0A345S512_9ADEN</name>
<organism evidence="1 2">
    <name type="scientific">Polar bear adenovirus 1</name>
    <dbReference type="NCBI Taxonomy" id="2250215"/>
    <lineage>
        <taxon>Viruses</taxon>
        <taxon>Varidnaviria</taxon>
        <taxon>Bamfordvirae</taxon>
        <taxon>Preplasmiviricota</taxon>
        <taxon>Polisuviricotina</taxon>
        <taxon>Pharingeaviricetes</taxon>
        <taxon>Rowavirales</taxon>
        <taxon>Adenoviridae</taxon>
        <taxon>Mastadenovirus</taxon>
        <taxon>Mastadenovirus ursi</taxon>
        <taxon>Polar bear mastadenovirus A</taxon>
    </lineage>
</organism>
<dbReference type="EMBL" id="MF773580">
    <property type="protein sequence ID" value="AXI68665.1"/>
    <property type="molecule type" value="Genomic_DNA"/>
</dbReference>
<keyword evidence="2" id="KW-1185">Reference proteome</keyword>
<dbReference type="GeneID" id="41702265"/>
<dbReference type="Proteomes" id="UP000289830">
    <property type="component" value="Segment"/>
</dbReference>